<evidence type="ECO:0000259" key="2">
    <source>
        <dbReference type="PROSITE" id="PS51462"/>
    </source>
</evidence>
<dbReference type="InterPro" id="IPR000086">
    <property type="entry name" value="NUDIX_hydrolase_dom"/>
</dbReference>
<dbReference type="GO" id="GO:0004081">
    <property type="term" value="F:bis(5'-nucleosyl)-tetraphosphatase (asymmetrical) activity"/>
    <property type="evidence" value="ECO:0007669"/>
    <property type="project" value="TreeGrafter"/>
</dbReference>
<dbReference type="GO" id="GO:0006754">
    <property type="term" value="P:ATP biosynthetic process"/>
    <property type="evidence" value="ECO:0007669"/>
    <property type="project" value="TreeGrafter"/>
</dbReference>
<dbReference type="Pfam" id="PF00293">
    <property type="entry name" value="NUDIX"/>
    <property type="match status" value="1"/>
</dbReference>
<dbReference type="PANTHER" id="PTHR21340:SF0">
    <property type="entry name" value="BIS(5'-NUCLEOSYL)-TETRAPHOSPHATASE [ASYMMETRICAL]"/>
    <property type="match status" value="1"/>
</dbReference>
<dbReference type="PROSITE" id="PS00893">
    <property type="entry name" value="NUDIX_BOX"/>
    <property type="match status" value="1"/>
</dbReference>
<dbReference type="InterPro" id="IPR015797">
    <property type="entry name" value="NUDIX_hydrolase-like_dom_sf"/>
</dbReference>
<dbReference type="PROSITE" id="PS51462">
    <property type="entry name" value="NUDIX"/>
    <property type="match status" value="1"/>
</dbReference>
<sequence length="170" mass="19348">MYTNRLLTFSDQFVISCGTISIDVCRQKVLLIYYRDQNVLILPKGRKNRGENLESTAIRETTEETGYSCHLMSHSAPVKAPVPENNAPEHDAGRLHTEPIAVQQWVYSDGVRKFIFWYLGAADSTESPSTLAEDGEKFDAQWYSFEEAVQRASFEEDRKLIEKAIHIVSS</sequence>
<evidence type="ECO:0000313" key="4">
    <source>
        <dbReference type="Proteomes" id="UP001194746"/>
    </source>
</evidence>
<evidence type="ECO:0000313" key="3">
    <source>
        <dbReference type="EMBL" id="KAF9887563.1"/>
    </source>
</evidence>
<comment type="caution">
    <text evidence="3">The sequence shown here is derived from an EMBL/GenBank/DDBJ whole genome shotgun (WGS) entry which is preliminary data.</text>
</comment>
<reference evidence="3" key="1">
    <citation type="journal article" date="2019" name="Beilstein J. Org. Chem.">
        <title>Nanangenines: drimane sesquiterpenoids as the dominant metabolite cohort of a novel Australian fungus, Aspergillus nanangensis.</title>
        <authorList>
            <person name="Lacey H.J."/>
            <person name="Gilchrist C.L.M."/>
            <person name="Crombie A."/>
            <person name="Kalaitzis J.A."/>
            <person name="Vuong D."/>
            <person name="Rutledge P.J."/>
            <person name="Turner P."/>
            <person name="Pitt J.I."/>
            <person name="Lacey E."/>
            <person name="Chooi Y.H."/>
            <person name="Piggott A.M."/>
        </authorList>
    </citation>
    <scope>NUCLEOTIDE SEQUENCE</scope>
    <source>
        <strain evidence="3">MST-FP2251</strain>
    </source>
</reference>
<dbReference type="PANTHER" id="PTHR21340">
    <property type="entry name" value="DIADENOSINE 5,5-P1,P4-TETRAPHOSPHATE PYROPHOSPHOHYDROLASE MUTT"/>
    <property type="match status" value="1"/>
</dbReference>
<dbReference type="AlphaFoldDB" id="A0AAD4GTL8"/>
<dbReference type="EMBL" id="VCAU01000060">
    <property type="protein sequence ID" value="KAF9887563.1"/>
    <property type="molecule type" value="Genomic_DNA"/>
</dbReference>
<dbReference type="GO" id="GO:0006167">
    <property type="term" value="P:AMP biosynthetic process"/>
    <property type="evidence" value="ECO:0007669"/>
    <property type="project" value="TreeGrafter"/>
</dbReference>
<gene>
    <name evidence="3" type="ORF">FE257_010141</name>
</gene>
<dbReference type="Gene3D" id="3.90.79.10">
    <property type="entry name" value="Nucleoside Triphosphate Pyrophosphohydrolase"/>
    <property type="match status" value="1"/>
</dbReference>
<evidence type="ECO:0000256" key="1">
    <source>
        <dbReference type="ARBA" id="ARBA00022801"/>
    </source>
</evidence>
<keyword evidence="4" id="KW-1185">Reference proteome</keyword>
<dbReference type="InterPro" id="IPR020084">
    <property type="entry name" value="NUDIX_hydrolase_CS"/>
</dbReference>
<accession>A0AAD4GTL8</accession>
<reference evidence="3" key="2">
    <citation type="submission" date="2020-02" db="EMBL/GenBank/DDBJ databases">
        <authorList>
            <person name="Gilchrist C.L.M."/>
            <person name="Chooi Y.-H."/>
        </authorList>
    </citation>
    <scope>NUCLEOTIDE SEQUENCE</scope>
    <source>
        <strain evidence="3">MST-FP2251</strain>
    </source>
</reference>
<proteinExistence type="predicted"/>
<name>A0AAD4GTL8_ASPNN</name>
<organism evidence="3 4">
    <name type="scientific">Aspergillus nanangensis</name>
    <dbReference type="NCBI Taxonomy" id="2582783"/>
    <lineage>
        <taxon>Eukaryota</taxon>
        <taxon>Fungi</taxon>
        <taxon>Dikarya</taxon>
        <taxon>Ascomycota</taxon>
        <taxon>Pezizomycotina</taxon>
        <taxon>Eurotiomycetes</taxon>
        <taxon>Eurotiomycetidae</taxon>
        <taxon>Eurotiales</taxon>
        <taxon>Aspergillaceae</taxon>
        <taxon>Aspergillus</taxon>
        <taxon>Aspergillus subgen. Circumdati</taxon>
    </lineage>
</organism>
<dbReference type="SUPFAM" id="SSF55811">
    <property type="entry name" value="Nudix"/>
    <property type="match status" value="1"/>
</dbReference>
<protein>
    <recommendedName>
        <fullName evidence="2">Nudix hydrolase domain-containing protein</fullName>
    </recommendedName>
</protein>
<dbReference type="InterPro" id="IPR051325">
    <property type="entry name" value="Nudix_hydrolase_domain"/>
</dbReference>
<dbReference type="Proteomes" id="UP001194746">
    <property type="component" value="Unassembled WGS sequence"/>
</dbReference>
<feature type="domain" description="Nudix hydrolase" evidence="2">
    <location>
        <begin position="12"/>
        <end position="165"/>
    </location>
</feature>
<keyword evidence="1" id="KW-0378">Hydrolase</keyword>